<feature type="region of interest" description="Disordered" evidence="1">
    <location>
        <begin position="37"/>
        <end position="64"/>
    </location>
</feature>
<dbReference type="AlphaFoldDB" id="A0A0V0GGN2"/>
<organism evidence="2">
    <name type="scientific">Solanum chacoense</name>
    <name type="common">Chaco potato</name>
    <dbReference type="NCBI Taxonomy" id="4108"/>
    <lineage>
        <taxon>Eukaryota</taxon>
        <taxon>Viridiplantae</taxon>
        <taxon>Streptophyta</taxon>
        <taxon>Embryophyta</taxon>
        <taxon>Tracheophyta</taxon>
        <taxon>Spermatophyta</taxon>
        <taxon>Magnoliopsida</taxon>
        <taxon>eudicotyledons</taxon>
        <taxon>Gunneridae</taxon>
        <taxon>Pentapetalae</taxon>
        <taxon>asterids</taxon>
        <taxon>lamiids</taxon>
        <taxon>Solanales</taxon>
        <taxon>Solanaceae</taxon>
        <taxon>Solanoideae</taxon>
        <taxon>Solaneae</taxon>
        <taxon>Solanum</taxon>
    </lineage>
</organism>
<proteinExistence type="predicted"/>
<reference evidence="2" key="1">
    <citation type="submission" date="2015-12" db="EMBL/GenBank/DDBJ databases">
        <title>Gene expression during late stages of embryo sac development: a critical building block for successful pollen-pistil interactions.</title>
        <authorList>
            <person name="Liu Y."/>
            <person name="Joly V."/>
            <person name="Sabar M."/>
            <person name="Matton D.P."/>
        </authorList>
    </citation>
    <scope>NUCLEOTIDE SEQUENCE</scope>
</reference>
<dbReference type="EMBL" id="GEDG01039155">
    <property type="protein sequence ID" value="JAP07247.1"/>
    <property type="molecule type" value="Transcribed_RNA"/>
</dbReference>
<feature type="compositionally biased region" description="Polar residues" evidence="1">
    <location>
        <begin position="1"/>
        <end position="20"/>
    </location>
</feature>
<sequence>METEIVQNAVCSPLSPNQTAPRMMSTLATGARTCITKTDAERSMSPKQQVPSRHHRPTEQDKQK</sequence>
<protein>
    <submittedName>
        <fullName evidence="2">Putative ovule protein</fullName>
    </submittedName>
</protein>
<name>A0A0V0GGN2_SOLCH</name>
<evidence type="ECO:0000313" key="2">
    <source>
        <dbReference type="EMBL" id="JAP07247.1"/>
    </source>
</evidence>
<accession>A0A0V0GGN2</accession>
<feature type="region of interest" description="Disordered" evidence="1">
    <location>
        <begin position="1"/>
        <end position="21"/>
    </location>
</feature>
<evidence type="ECO:0000256" key="1">
    <source>
        <dbReference type="SAM" id="MobiDB-lite"/>
    </source>
</evidence>